<keyword evidence="3" id="KW-1185">Reference proteome</keyword>
<dbReference type="PANTHER" id="PTHR42941">
    <property type="entry name" value="SLL1037 PROTEIN"/>
    <property type="match status" value="1"/>
</dbReference>
<dbReference type="NCBIfam" id="TIGR02122">
    <property type="entry name" value="TRAP_TAXI"/>
    <property type="match status" value="1"/>
</dbReference>
<dbReference type="OrthoDB" id="9776669at2"/>
<dbReference type="Proteomes" id="UP000094291">
    <property type="component" value="Unassembled WGS sequence"/>
</dbReference>
<accession>A0A1E2V8R7</accession>
<evidence type="ECO:0000313" key="3">
    <source>
        <dbReference type="Proteomes" id="UP000094291"/>
    </source>
</evidence>
<dbReference type="PANTHER" id="PTHR42941:SF1">
    <property type="entry name" value="SLL1037 PROTEIN"/>
    <property type="match status" value="1"/>
</dbReference>
<evidence type="ECO:0000256" key="1">
    <source>
        <dbReference type="SAM" id="SignalP"/>
    </source>
</evidence>
<evidence type="ECO:0000313" key="2">
    <source>
        <dbReference type="EMBL" id="ODC03399.1"/>
    </source>
</evidence>
<dbReference type="InterPro" id="IPR011852">
    <property type="entry name" value="TRAP_TAXI"/>
</dbReference>
<feature type="signal peptide" evidence="1">
    <location>
        <begin position="1"/>
        <end position="30"/>
    </location>
</feature>
<dbReference type="AlphaFoldDB" id="A0A1E2V8R7"/>
<dbReference type="EMBL" id="MDTQ01000001">
    <property type="protein sequence ID" value="ODC03399.1"/>
    <property type="molecule type" value="Genomic_DNA"/>
</dbReference>
<dbReference type="STRING" id="197479.BFW38_07385"/>
<dbReference type="CDD" id="cd13568">
    <property type="entry name" value="PBP2_TAXI_TRAP_like_3"/>
    <property type="match status" value="1"/>
</dbReference>
<gene>
    <name evidence="2" type="ORF">BFW38_07385</name>
</gene>
<name>A0A1E2V8R7_9GAMM</name>
<proteinExistence type="predicted"/>
<dbReference type="Pfam" id="PF16868">
    <property type="entry name" value="NMT1_3"/>
    <property type="match status" value="1"/>
</dbReference>
<feature type="chain" id="PRO_5009119648" evidence="1">
    <location>
        <begin position="31"/>
        <end position="329"/>
    </location>
</feature>
<reference evidence="2 3" key="1">
    <citation type="submission" date="2016-08" db="EMBL/GenBank/DDBJ databases">
        <authorList>
            <person name="Seilhamer J.J."/>
        </authorList>
    </citation>
    <scope>NUCLEOTIDE SEQUENCE [LARGE SCALE GENOMIC DNA]</scope>
    <source>
        <strain evidence="2 3">PH27A</strain>
    </source>
</reference>
<comment type="caution">
    <text evidence="2">The sequence shown here is derived from an EMBL/GenBank/DDBJ whole genome shotgun (WGS) entry which is preliminary data.</text>
</comment>
<organism evidence="2 3">
    <name type="scientific">Terasakiispira papahanaumokuakeensis</name>
    <dbReference type="NCBI Taxonomy" id="197479"/>
    <lineage>
        <taxon>Bacteria</taxon>
        <taxon>Pseudomonadati</taxon>
        <taxon>Pseudomonadota</taxon>
        <taxon>Gammaproteobacteria</taxon>
        <taxon>Oceanospirillales</taxon>
        <taxon>Terasakiispira</taxon>
    </lineage>
</organism>
<dbReference type="Gene3D" id="3.40.190.10">
    <property type="entry name" value="Periplasmic binding protein-like II"/>
    <property type="match status" value="2"/>
</dbReference>
<sequence>MSMMKKSLASAVAAASVGLAAMTLTPAASAQEFITIGTGGVTGVYYPTGGAICRLVNKGRKEHGIRCSVESTGGSAYNINTIRAGELDLGVAQSDVQYRAYKGEGEFADQGPYTDLRSVFSMHPESFTVVARKDANVTNFEDLAGKRMNIGNPGSGQRNTMDALLEAMGKDKSMFSLASELKASEMASALCDNKIDAFVYVVGHPSGAIKEATTTCDSTLVNVDNDAVQKLVSELPYYRTSTIPGGMYAGNPDDVKTFGVAATIVSSTGTSDRVVYEVVKSVFDEFDTFKKLHPAFAVLKKEEMVSAGLSAPLHDGAKRYYREAGLLED</sequence>
<keyword evidence="1" id="KW-0732">Signal</keyword>
<dbReference type="SUPFAM" id="SSF53850">
    <property type="entry name" value="Periplasmic binding protein-like II"/>
    <property type="match status" value="1"/>
</dbReference>
<protein>
    <submittedName>
        <fullName evidence="2">C4-dicarboxylate ABC transporter substrate-binding protein</fullName>
    </submittedName>
</protein>